<feature type="compositionally biased region" description="Low complexity" evidence="3">
    <location>
        <begin position="15"/>
        <end position="25"/>
    </location>
</feature>
<organism evidence="4 5">
    <name type="scientific">Necator americanus</name>
    <name type="common">Human hookworm</name>
    <dbReference type="NCBI Taxonomy" id="51031"/>
    <lineage>
        <taxon>Eukaryota</taxon>
        <taxon>Metazoa</taxon>
        <taxon>Ecdysozoa</taxon>
        <taxon>Nematoda</taxon>
        <taxon>Chromadorea</taxon>
        <taxon>Rhabditida</taxon>
        <taxon>Rhabditina</taxon>
        <taxon>Rhabditomorpha</taxon>
        <taxon>Strongyloidea</taxon>
        <taxon>Ancylostomatidae</taxon>
        <taxon>Bunostominae</taxon>
        <taxon>Necator</taxon>
    </lineage>
</organism>
<dbReference type="InterPro" id="IPR001806">
    <property type="entry name" value="Small_GTPase"/>
</dbReference>
<comment type="caution">
    <text evidence="4">The sequence shown here is derived from an EMBL/GenBank/DDBJ whole genome shotgun (WGS) entry which is preliminary data.</text>
</comment>
<dbReference type="InterPro" id="IPR027417">
    <property type="entry name" value="P-loop_NTPase"/>
</dbReference>
<gene>
    <name evidence="4" type="primary">Necator_chrII.g8769</name>
    <name evidence="4" type="ORF">RB195_020974</name>
</gene>
<dbReference type="InterPro" id="IPR051641">
    <property type="entry name" value="RGK_GTP-binding_reg"/>
</dbReference>
<evidence type="ECO:0000313" key="5">
    <source>
        <dbReference type="Proteomes" id="UP001303046"/>
    </source>
</evidence>
<keyword evidence="5" id="KW-1185">Reference proteome</keyword>
<dbReference type="Gene3D" id="3.40.50.300">
    <property type="entry name" value="P-loop containing nucleotide triphosphate hydrolases"/>
    <property type="match status" value="1"/>
</dbReference>
<dbReference type="PANTHER" id="PTHR45775:SF6">
    <property type="entry name" value="RAD, GEM_KIR FAMILY MEMBER 2, ISOFORM C"/>
    <property type="match status" value="1"/>
</dbReference>
<name>A0ABR1CLI8_NECAM</name>
<dbReference type="Proteomes" id="UP001303046">
    <property type="component" value="Unassembled WGS sequence"/>
</dbReference>
<dbReference type="SMART" id="SM00175">
    <property type="entry name" value="RAB"/>
    <property type="match status" value="1"/>
</dbReference>
<keyword evidence="2" id="KW-0597">Phosphoprotein</keyword>
<accession>A0ABR1CLI8</accession>
<dbReference type="Pfam" id="PF00071">
    <property type="entry name" value="Ras"/>
    <property type="match status" value="1"/>
</dbReference>
<evidence type="ECO:0000256" key="2">
    <source>
        <dbReference type="ARBA" id="ARBA00022553"/>
    </source>
</evidence>
<protein>
    <recommendedName>
        <fullName evidence="6">GTP-binding domain protein</fullName>
    </recommendedName>
</protein>
<evidence type="ECO:0000313" key="4">
    <source>
        <dbReference type="EMBL" id="KAK6739243.1"/>
    </source>
</evidence>
<sequence>MSSRRVSLPVTLSAPRNYSSNSRLSPPSPSYITRRSHGNAVNSKLPTHGQRRSLPGTPRNISPRYRALPHLDEGSCSSSSSENSPRHPSRVNLSRRFKFSLREGSLMETNNNVCAKNLLREIEPIEGQLRSFGFKHGSLVDNGYELKSLAKTIARKRSETRRATCPEIYLHTETNNPTRHVVLRLYGSRNTGKKTLAHQIHHVASTTKPEQTHIISSGVEQTTSKTINFLLNGEEIQLEIVMESTLESSPFANHLTMYVVVYSVDSRESFKRATNLLYRIHQARNSPLVPVVLVGNKIDLKRHIVISTLEGKSLAKIYKCSFLEVSALLSMNTDTLWAELIKQIQDPSEYKPSDHSWMHRLLLRGRSIAKSCEEIVQRIIA</sequence>
<dbReference type="EMBL" id="JAVFWL010000002">
    <property type="protein sequence ID" value="KAK6739243.1"/>
    <property type="molecule type" value="Genomic_DNA"/>
</dbReference>
<dbReference type="PRINTS" id="PR00449">
    <property type="entry name" value="RASTRNSFRMNG"/>
</dbReference>
<dbReference type="SUPFAM" id="SSF52540">
    <property type="entry name" value="P-loop containing nucleoside triphosphate hydrolases"/>
    <property type="match status" value="1"/>
</dbReference>
<evidence type="ECO:0000256" key="3">
    <source>
        <dbReference type="SAM" id="MobiDB-lite"/>
    </source>
</evidence>
<feature type="region of interest" description="Disordered" evidence="3">
    <location>
        <begin position="1"/>
        <end position="91"/>
    </location>
</feature>
<dbReference type="PANTHER" id="PTHR45775">
    <property type="entry name" value="RAD, GEM/KIR FAMILY MEMBER 2, ISOFORM C"/>
    <property type="match status" value="1"/>
</dbReference>
<dbReference type="SMART" id="SM00173">
    <property type="entry name" value="RAS"/>
    <property type="match status" value="1"/>
</dbReference>
<evidence type="ECO:0008006" key="6">
    <source>
        <dbReference type="Google" id="ProtNLM"/>
    </source>
</evidence>
<evidence type="ECO:0000256" key="1">
    <source>
        <dbReference type="ARBA" id="ARBA00008846"/>
    </source>
</evidence>
<dbReference type="PROSITE" id="PS51421">
    <property type="entry name" value="RAS"/>
    <property type="match status" value="1"/>
</dbReference>
<reference evidence="4 5" key="1">
    <citation type="submission" date="2023-08" db="EMBL/GenBank/DDBJ databases">
        <title>A Necator americanus chromosomal reference genome.</title>
        <authorList>
            <person name="Ilik V."/>
            <person name="Petrzelkova K.J."/>
            <person name="Pardy F."/>
            <person name="Fuh T."/>
            <person name="Niatou-Singa F.S."/>
            <person name="Gouil Q."/>
            <person name="Baker L."/>
            <person name="Ritchie M.E."/>
            <person name="Jex A.R."/>
            <person name="Gazzola D."/>
            <person name="Li H."/>
            <person name="Toshio Fujiwara R."/>
            <person name="Zhan B."/>
            <person name="Aroian R.V."/>
            <person name="Pafco B."/>
            <person name="Schwarz E.M."/>
        </authorList>
    </citation>
    <scope>NUCLEOTIDE SEQUENCE [LARGE SCALE GENOMIC DNA]</scope>
    <source>
        <strain evidence="4 5">Aroian</strain>
        <tissue evidence="4">Whole animal</tissue>
    </source>
</reference>
<dbReference type="PROSITE" id="PS51419">
    <property type="entry name" value="RAB"/>
    <property type="match status" value="1"/>
</dbReference>
<comment type="similarity">
    <text evidence="1">Belongs to the small GTPase superfamily. RGK family.</text>
</comment>
<proteinExistence type="inferred from homology"/>